<evidence type="ECO:0000313" key="2">
    <source>
        <dbReference type="EMBL" id="AFV12129.1"/>
    </source>
</evidence>
<keyword evidence="1" id="KW-1133">Transmembrane helix</keyword>
<evidence type="ECO:0000256" key="1">
    <source>
        <dbReference type="SAM" id="Phobius"/>
    </source>
</evidence>
<dbReference type="STRING" id="1089553.Tph_c19350"/>
<feature type="transmembrane region" description="Helical" evidence="1">
    <location>
        <begin position="78"/>
        <end position="94"/>
    </location>
</feature>
<dbReference type="KEGG" id="tpz:Tph_c19350"/>
<dbReference type="eggNOG" id="ENOG503125V">
    <property type="taxonomic scope" value="Bacteria"/>
</dbReference>
<feature type="transmembrane region" description="Helical" evidence="1">
    <location>
        <begin position="6"/>
        <end position="25"/>
    </location>
</feature>
<dbReference type="EMBL" id="CP003732">
    <property type="protein sequence ID" value="AFV12129.1"/>
    <property type="molecule type" value="Genomic_DNA"/>
</dbReference>
<organism evidence="2 3">
    <name type="scientific">Thermacetogenium phaeum (strain ATCC BAA-254 / DSM 26808 / PB)</name>
    <dbReference type="NCBI Taxonomy" id="1089553"/>
    <lineage>
        <taxon>Bacteria</taxon>
        <taxon>Bacillati</taxon>
        <taxon>Bacillota</taxon>
        <taxon>Clostridia</taxon>
        <taxon>Thermoanaerobacterales</taxon>
        <taxon>Thermoanaerobacteraceae</taxon>
        <taxon>Thermacetogenium</taxon>
    </lineage>
</organism>
<keyword evidence="3" id="KW-1185">Reference proteome</keyword>
<dbReference type="AlphaFoldDB" id="K4LVU2"/>
<feature type="transmembrane region" description="Helical" evidence="1">
    <location>
        <begin position="193"/>
        <end position="216"/>
    </location>
</feature>
<dbReference type="HOGENOM" id="CLU_077428_0_0_9"/>
<accession>K4LVU2</accession>
<keyword evidence="1" id="KW-0472">Membrane</keyword>
<evidence type="ECO:0000313" key="3">
    <source>
        <dbReference type="Proteomes" id="UP000000467"/>
    </source>
</evidence>
<feature type="transmembrane region" description="Helical" evidence="1">
    <location>
        <begin position="160"/>
        <end position="181"/>
    </location>
</feature>
<keyword evidence="1" id="KW-0812">Transmembrane</keyword>
<feature type="transmembrane region" description="Helical" evidence="1">
    <location>
        <begin position="46"/>
        <end position="72"/>
    </location>
</feature>
<name>K4LVU2_THEPS</name>
<proteinExistence type="predicted"/>
<reference evidence="2 3" key="1">
    <citation type="journal article" date="2012" name="BMC Genomics">
        <title>Genome-guided analysis of physiological and morphological traits of the fermentative acetate oxidizer Thermacetogenium phaeum.</title>
        <authorList>
            <person name="Oehler D."/>
            <person name="Poehlein A."/>
            <person name="Leimbach A."/>
            <person name="Muller N."/>
            <person name="Daniel R."/>
            <person name="Gottschalk G."/>
            <person name="Schink B."/>
        </authorList>
    </citation>
    <scope>NUCLEOTIDE SEQUENCE [LARGE SCALE GENOMIC DNA]</scope>
    <source>
        <strain evidence="3">ATCC BAA-254 / DSM 26808 / PB</strain>
    </source>
</reference>
<gene>
    <name evidence="2" type="ordered locus">Tph_c19350</name>
</gene>
<sequence>MIQSPFNNREIATAFWIIVFLTFALRKADIRKSFAAVLRAFCQFKILLSVCLMVLYTGAAVMLLAAIGLWNVSLLKDTIVWLCVNAMAMMMRIITSDDAENIFRKILTDSFKIVIVLEFLVNTYAFSLPTEFVFVPILTLLAMVDVFVRSDEKYSAVAKMTQRAQMVIGIVILAITVSRAISNFQNLLSLDTFRSIALAPLLSLLFTPFVYVMVLISKYELVFLRLNFGMEKERGLKRYARRRILIYAGLSLRKLQHLLRNHAGDLMRIQTEADVDRLVQRRVDP</sequence>
<dbReference type="Proteomes" id="UP000000467">
    <property type="component" value="Chromosome"/>
</dbReference>
<protein>
    <submittedName>
        <fullName evidence="2">Uncharacterized protein</fullName>
    </submittedName>
</protein>